<organism evidence="2 3">
    <name type="scientific">Pyricularia oryzae</name>
    <name type="common">Rice blast fungus</name>
    <name type="synonym">Magnaporthe oryzae</name>
    <dbReference type="NCBI Taxonomy" id="318829"/>
    <lineage>
        <taxon>Eukaryota</taxon>
        <taxon>Fungi</taxon>
        <taxon>Dikarya</taxon>
        <taxon>Ascomycota</taxon>
        <taxon>Pezizomycotina</taxon>
        <taxon>Sordariomycetes</taxon>
        <taxon>Sordariomycetidae</taxon>
        <taxon>Magnaporthales</taxon>
        <taxon>Pyriculariaceae</taxon>
        <taxon>Pyricularia</taxon>
    </lineage>
</organism>
<protein>
    <submittedName>
        <fullName evidence="2">Uncharacterized protein</fullName>
    </submittedName>
</protein>
<gene>
    <name evidence="2" type="ORF">PoMZ_00767</name>
</gene>
<feature type="region of interest" description="Disordered" evidence="1">
    <location>
        <begin position="1"/>
        <end position="20"/>
    </location>
</feature>
<accession>A0A4P7N491</accession>
<sequence length="71" mass="8106">MFCFGNSSKRRNAENVSHSFRRPSGSGGVFRFERTLRYDFSTGMPFSKSRRSSQKSFDSKTSGEAVQKIEK</sequence>
<evidence type="ECO:0000256" key="1">
    <source>
        <dbReference type="SAM" id="MobiDB-lite"/>
    </source>
</evidence>
<name>A0A4P7N491_PYROR</name>
<dbReference type="AlphaFoldDB" id="A0A4P7N491"/>
<dbReference type="Proteomes" id="UP000294847">
    <property type="component" value="Chromosome 2"/>
</dbReference>
<dbReference type="EMBL" id="CP034205">
    <property type="protein sequence ID" value="QBZ55861.1"/>
    <property type="molecule type" value="Genomic_DNA"/>
</dbReference>
<reference evidence="2 3" key="1">
    <citation type="journal article" date="2019" name="Mol. Biol. Evol.">
        <title>Blast fungal genomes show frequent chromosomal changes, gene gains and losses, and effector gene turnover.</title>
        <authorList>
            <person name="Gomez Luciano L.B."/>
            <person name="Jason Tsai I."/>
            <person name="Chuma I."/>
            <person name="Tosa Y."/>
            <person name="Chen Y.H."/>
            <person name="Li J.Y."/>
            <person name="Li M.Y."/>
            <person name="Jade Lu M.Y."/>
            <person name="Nakayashiki H."/>
            <person name="Li W.H."/>
        </authorList>
    </citation>
    <scope>NUCLEOTIDE SEQUENCE [LARGE SCALE GENOMIC DNA]</scope>
    <source>
        <strain evidence="2">MZ5-1-6</strain>
    </source>
</reference>
<dbReference type="VEuPathDB" id="FungiDB:M_BR32_EuGene_00006491"/>
<feature type="region of interest" description="Disordered" evidence="1">
    <location>
        <begin position="42"/>
        <end position="71"/>
    </location>
</feature>
<evidence type="ECO:0000313" key="3">
    <source>
        <dbReference type="Proteomes" id="UP000294847"/>
    </source>
</evidence>
<proteinExistence type="predicted"/>
<evidence type="ECO:0000313" key="2">
    <source>
        <dbReference type="EMBL" id="QBZ55861.1"/>
    </source>
</evidence>